<protein>
    <submittedName>
        <fullName evidence="1">Uncharacterized protein</fullName>
    </submittedName>
</protein>
<sequence length="181" mass="20794">MKILIFLQGTILMPKSGINKACEEIVEQVKRQGESIRDFGSYVPIGKVVDKLKKWVDQGARILYLTSLTEDKKARGDEIVGKEGLKFDQQILNKYNFPKGEIYHREKGENYAQIAERIMPDILIEDDCESIGGEKEMTITFIKPEIKEKIKSVVVKEFGGIDYLPDNLDELLKYENHNLKK</sequence>
<dbReference type="Proteomes" id="UP000176976">
    <property type="component" value="Unassembled WGS sequence"/>
</dbReference>
<proteinExistence type="predicted"/>
<name>A0A1G1Z9G0_9BACT</name>
<dbReference type="EMBL" id="MHJC01000026">
    <property type="protein sequence ID" value="OGY61278.1"/>
    <property type="molecule type" value="Genomic_DNA"/>
</dbReference>
<reference evidence="1 2" key="1">
    <citation type="journal article" date="2016" name="Nat. Commun.">
        <title>Thousands of microbial genomes shed light on interconnected biogeochemical processes in an aquifer system.</title>
        <authorList>
            <person name="Anantharaman K."/>
            <person name="Brown C.T."/>
            <person name="Hug L.A."/>
            <person name="Sharon I."/>
            <person name="Castelle C.J."/>
            <person name="Probst A.J."/>
            <person name="Thomas B.C."/>
            <person name="Singh A."/>
            <person name="Wilkins M.J."/>
            <person name="Karaoz U."/>
            <person name="Brodie E.L."/>
            <person name="Williams K.H."/>
            <person name="Hubbard S.S."/>
            <person name="Banfield J.F."/>
        </authorList>
    </citation>
    <scope>NUCLEOTIDE SEQUENCE [LARGE SCALE GENOMIC DNA]</scope>
</reference>
<accession>A0A1G1Z9G0</accession>
<comment type="caution">
    <text evidence="1">The sequence shown here is derived from an EMBL/GenBank/DDBJ whole genome shotgun (WGS) entry which is preliminary data.</text>
</comment>
<evidence type="ECO:0000313" key="1">
    <source>
        <dbReference type="EMBL" id="OGY61278.1"/>
    </source>
</evidence>
<dbReference type="AlphaFoldDB" id="A0A1G1Z9G0"/>
<gene>
    <name evidence="1" type="ORF">A3H06_00985</name>
</gene>
<evidence type="ECO:0000313" key="2">
    <source>
        <dbReference type="Proteomes" id="UP000176976"/>
    </source>
</evidence>
<organism evidence="1 2">
    <name type="scientific">Candidatus Colwellbacteria bacterium RIFCSPLOWO2_12_FULL_44_13</name>
    <dbReference type="NCBI Taxonomy" id="1797694"/>
    <lineage>
        <taxon>Bacteria</taxon>
        <taxon>Candidatus Colwelliibacteriota</taxon>
    </lineage>
</organism>